<evidence type="ECO:0000313" key="5">
    <source>
        <dbReference type="Proteomes" id="UP000199315"/>
    </source>
</evidence>
<evidence type="ECO:0000256" key="1">
    <source>
        <dbReference type="PIRSR" id="PIRSR001359-1"/>
    </source>
</evidence>
<feature type="binding site" evidence="3">
    <location>
        <position position="83"/>
    </location>
    <ligand>
        <name>Zn(2+)</name>
        <dbReference type="ChEBI" id="CHEBI:29105"/>
        <label>1</label>
        <note>catalytic</note>
    </ligand>
</feature>
<dbReference type="InterPro" id="IPR013785">
    <property type="entry name" value="Aldolase_TIM"/>
</dbReference>
<dbReference type="Pfam" id="PF01116">
    <property type="entry name" value="F_bP_aldolase"/>
    <property type="match status" value="1"/>
</dbReference>
<dbReference type="STRING" id="1619234.SAMN05421730_102024"/>
<feature type="binding site" evidence="3">
    <location>
        <position position="104"/>
    </location>
    <ligand>
        <name>Zn(2+)</name>
        <dbReference type="ChEBI" id="CHEBI:29105"/>
        <label>2</label>
    </ligand>
</feature>
<dbReference type="InterPro" id="IPR000771">
    <property type="entry name" value="FBA_II"/>
</dbReference>
<dbReference type="Proteomes" id="UP000199315">
    <property type="component" value="Unassembled WGS sequence"/>
</dbReference>
<dbReference type="AlphaFoldDB" id="A0A1D3TW40"/>
<feature type="binding site" evidence="2">
    <location>
        <position position="181"/>
    </location>
    <ligand>
        <name>dihydroxyacetone phosphate</name>
        <dbReference type="ChEBI" id="CHEBI:57642"/>
    </ligand>
</feature>
<dbReference type="GO" id="GO:0005975">
    <property type="term" value="P:carbohydrate metabolic process"/>
    <property type="evidence" value="ECO:0007669"/>
    <property type="project" value="InterPro"/>
</dbReference>
<feature type="binding site" evidence="3">
    <location>
        <position position="134"/>
    </location>
    <ligand>
        <name>Zn(2+)</name>
        <dbReference type="ChEBI" id="CHEBI:29105"/>
        <label>2</label>
    </ligand>
</feature>
<feature type="binding site" evidence="3">
    <location>
        <position position="208"/>
    </location>
    <ligand>
        <name>Zn(2+)</name>
        <dbReference type="ChEBI" id="CHEBI:29105"/>
        <label>1</label>
        <note>catalytic</note>
    </ligand>
</feature>
<dbReference type="CDD" id="cd00947">
    <property type="entry name" value="TBP_aldolase_IIB"/>
    <property type="match status" value="1"/>
</dbReference>
<gene>
    <name evidence="4" type="ORF">SAMN05421730_102024</name>
</gene>
<evidence type="ECO:0000256" key="3">
    <source>
        <dbReference type="PIRSR" id="PIRSR001359-3"/>
    </source>
</evidence>
<dbReference type="EMBL" id="FMKA01000020">
    <property type="protein sequence ID" value="SCP98408.1"/>
    <property type="molecule type" value="Genomic_DNA"/>
</dbReference>
<dbReference type="PANTHER" id="PTHR30304:SF0">
    <property type="entry name" value="D-TAGATOSE-1,6-BISPHOSPHATE ALDOLASE SUBUNIT GATY-RELATED"/>
    <property type="match status" value="1"/>
</dbReference>
<dbReference type="PIRSF" id="PIRSF001359">
    <property type="entry name" value="F_bP_aldolase_II"/>
    <property type="match status" value="1"/>
</dbReference>
<keyword evidence="5" id="KW-1185">Reference proteome</keyword>
<dbReference type="PANTHER" id="PTHR30304">
    <property type="entry name" value="D-TAGATOSE-1,6-BISPHOSPHATE ALDOLASE"/>
    <property type="match status" value="1"/>
</dbReference>
<accession>A0A1D3TW40</accession>
<protein>
    <submittedName>
        <fullName evidence="4">Fructose-bisphosphate aldolase, class II</fullName>
    </submittedName>
</protein>
<evidence type="ECO:0000256" key="2">
    <source>
        <dbReference type="PIRSR" id="PIRSR001359-2"/>
    </source>
</evidence>
<dbReference type="NCBIfam" id="TIGR00167">
    <property type="entry name" value="cbbA"/>
    <property type="match status" value="1"/>
</dbReference>
<feature type="binding site" evidence="2">
    <location>
        <begin position="209"/>
        <end position="211"/>
    </location>
    <ligand>
        <name>dihydroxyacetone phosphate</name>
        <dbReference type="ChEBI" id="CHEBI:57642"/>
    </ligand>
</feature>
<evidence type="ECO:0000313" key="4">
    <source>
        <dbReference type="EMBL" id="SCP98408.1"/>
    </source>
</evidence>
<dbReference type="OrthoDB" id="9803995at2"/>
<dbReference type="RefSeq" id="WP_091235392.1">
    <property type="nucleotide sequence ID" value="NZ_FMKA01000020.1"/>
</dbReference>
<name>A0A1D3TW40_9FIRM</name>
<feature type="binding site" evidence="2">
    <location>
        <begin position="230"/>
        <end position="233"/>
    </location>
    <ligand>
        <name>dihydroxyacetone phosphate</name>
        <dbReference type="ChEBI" id="CHEBI:57642"/>
    </ligand>
</feature>
<dbReference type="GO" id="GO:0008270">
    <property type="term" value="F:zinc ion binding"/>
    <property type="evidence" value="ECO:0007669"/>
    <property type="project" value="InterPro"/>
</dbReference>
<feature type="binding site" evidence="3">
    <location>
        <position position="180"/>
    </location>
    <ligand>
        <name>Zn(2+)</name>
        <dbReference type="ChEBI" id="CHEBI:29105"/>
        <label>1</label>
        <note>catalytic</note>
    </ligand>
</feature>
<dbReference type="Gene3D" id="3.20.20.70">
    <property type="entry name" value="Aldolase class I"/>
    <property type="match status" value="1"/>
</dbReference>
<reference evidence="4 5" key="1">
    <citation type="submission" date="2016-09" db="EMBL/GenBank/DDBJ databases">
        <authorList>
            <person name="Capua I."/>
            <person name="De Benedictis P."/>
            <person name="Joannis T."/>
            <person name="Lombin L.H."/>
            <person name="Cattoli G."/>
        </authorList>
    </citation>
    <scope>NUCLEOTIDE SEQUENCE [LARGE SCALE GENOMIC DNA]</scope>
    <source>
        <strain evidence="4 5">GluBS11</strain>
    </source>
</reference>
<dbReference type="SUPFAM" id="SSF51569">
    <property type="entry name" value="Aldolase"/>
    <property type="match status" value="1"/>
</dbReference>
<organism evidence="4 5">
    <name type="scientific">Anaerobium acetethylicum</name>
    <dbReference type="NCBI Taxonomy" id="1619234"/>
    <lineage>
        <taxon>Bacteria</taxon>
        <taxon>Bacillati</taxon>
        <taxon>Bacillota</taxon>
        <taxon>Clostridia</taxon>
        <taxon>Lachnospirales</taxon>
        <taxon>Lachnospiraceae</taxon>
        <taxon>Anaerobium</taxon>
    </lineage>
</organism>
<keyword evidence="3" id="KW-0862">Zinc</keyword>
<keyword evidence="3" id="KW-0479">Metal-binding</keyword>
<comment type="cofactor">
    <cofactor evidence="3">
        <name>Zn(2+)</name>
        <dbReference type="ChEBI" id="CHEBI:29105"/>
    </cofactor>
    <text evidence="3">Binds 2 Zn(2+) ions per subunit. One is catalytic and the other provides a structural contribution.</text>
</comment>
<sequence>MKTKTFLQELQLAKTNNYAVGAFNIFNYLSAQAVIRAAEKLECSVILQTSTATVKKFGTQELNAMLRQLAWGASVNVMIHLDHCQDVEMAKACMDAGWDSIMFDGSHFPLEENIAKSKEVVAYAHPRGICVEGELGKISGVEDELQVEAHNATNANLEDSIRYVNESGVDAFAPAVGTAHGVYTGVPVINFDLVAQLKDQISAPVVIHGGTGLEEDVFKRLIKNGGAKVNVSTAIKHGYIDGCKEFIQENPTKLEPLAMDRYISEKIESIASYHMRLFRAR</sequence>
<feature type="active site" description="Proton donor" evidence="1">
    <location>
        <position position="82"/>
    </location>
</feature>
<dbReference type="InterPro" id="IPR050246">
    <property type="entry name" value="Class_II_FBP_aldolase"/>
</dbReference>
<proteinExistence type="predicted"/>
<dbReference type="GO" id="GO:0016832">
    <property type="term" value="F:aldehyde-lyase activity"/>
    <property type="evidence" value="ECO:0007669"/>
    <property type="project" value="InterPro"/>
</dbReference>